<evidence type="ECO:0000256" key="6">
    <source>
        <dbReference type="ARBA" id="ARBA00023303"/>
    </source>
</evidence>
<dbReference type="GO" id="GO:0005254">
    <property type="term" value="F:chloride channel activity"/>
    <property type="evidence" value="ECO:0007669"/>
    <property type="project" value="UniProtKB-ARBA"/>
</dbReference>
<dbReference type="InterPro" id="IPR038050">
    <property type="entry name" value="Neuro_actylchol_rec"/>
</dbReference>
<evidence type="ECO:0000259" key="8">
    <source>
        <dbReference type="Pfam" id="PF02932"/>
    </source>
</evidence>
<keyword evidence="7" id="KW-1133">Transmembrane helix</keyword>
<dbReference type="InterPro" id="IPR036734">
    <property type="entry name" value="Neur_chan_lig-bd_sf"/>
</dbReference>
<dbReference type="Gene3D" id="1.20.58.390">
    <property type="entry name" value="Neurotransmitter-gated ion-channel transmembrane domain"/>
    <property type="match status" value="1"/>
</dbReference>
<dbReference type="GO" id="GO:0004888">
    <property type="term" value="F:transmembrane signaling receptor activity"/>
    <property type="evidence" value="ECO:0007669"/>
    <property type="project" value="InterPro"/>
</dbReference>
<dbReference type="CDD" id="cd19049">
    <property type="entry name" value="LGIC_TM_anion"/>
    <property type="match status" value="1"/>
</dbReference>
<evidence type="ECO:0000313" key="9">
    <source>
        <dbReference type="EMBL" id="KAF0301366.1"/>
    </source>
</evidence>
<dbReference type="AlphaFoldDB" id="A0A6A4W280"/>
<dbReference type="OrthoDB" id="6359347at2759"/>
<dbReference type="InterPro" id="IPR006201">
    <property type="entry name" value="Neur_channel"/>
</dbReference>
<dbReference type="EMBL" id="VIIS01001172">
    <property type="protein sequence ID" value="KAF0301364.1"/>
    <property type="molecule type" value="Genomic_DNA"/>
</dbReference>
<evidence type="ECO:0000256" key="2">
    <source>
        <dbReference type="ARBA" id="ARBA00004236"/>
    </source>
</evidence>
<keyword evidence="6" id="KW-0407">Ion channel</keyword>
<keyword evidence="7" id="KW-0472">Membrane</keyword>
<evidence type="ECO:0000313" key="10">
    <source>
        <dbReference type="Proteomes" id="UP000440578"/>
    </source>
</evidence>
<evidence type="ECO:0000256" key="5">
    <source>
        <dbReference type="ARBA" id="ARBA00023065"/>
    </source>
</evidence>
<evidence type="ECO:0000256" key="4">
    <source>
        <dbReference type="ARBA" id="ARBA00022475"/>
    </source>
</evidence>
<feature type="transmembrane region" description="Helical" evidence="7">
    <location>
        <begin position="77"/>
        <end position="96"/>
    </location>
</feature>
<gene>
    <name evidence="9" type="primary">glc-1_2</name>
    <name evidence="9" type="ORF">FJT64_026297</name>
</gene>
<comment type="caution">
    <text evidence="9">The sequence shown here is derived from an EMBL/GenBank/DDBJ whole genome shotgun (WGS) entry which is preliminary data.</text>
</comment>
<keyword evidence="10" id="KW-1185">Reference proteome</keyword>
<dbReference type="EMBL" id="VIIS01001172">
    <property type="protein sequence ID" value="KAF0301365.1"/>
    <property type="molecule type" value="Genomic_DNA"/>
</dbReference>
<reference evidence="9 10" key="1">
    <citation type="submission" date="2019-07" db="EMBL/GenBank/DDBJ databases">
        <title>Draft genome assembly of a fouling barnacle, Amphibalanus amphitrite (Darwin, 1854): The first reference genome for Thecostraca.</title>
        <authorList>
            <person name="Kim W."/>
        </authorList>
    </citation>
    <scope>NUCLEOTIDE SEQUENCE [LARGE SCALE GENOMIC DNA]</scope>
    <source>
        <strain evidence="9">SNU_AA5</strain>
        <tissue evidence="9">Soma without cirri and trophi</tissue>
    </source>
</reference>
<dbReference type="Pfam" id="PF02932">
    <property type="entry name" value="Neur_chan_memb"/>
    <property type="match status" value="1"/>
</dbReference>
<dbReference type="GO" id="GO:0099095">
    <property type="term" value="F:ligand-gated monoatomic anion channel activity"/>
    <property type="evidence" value="ECO:0007669"/>
    <property type="project" value="UniProtKB-ARBA"/>
</dbReference>
<feature type="domain" description="Neurotransmitter-gated ion-channel transmembrane" evidence="8">
    <location>
        <begin position="79"/>
        <end position="181"/>
    </location>
</feature>
<accession>A0A6A4W280</accession>
<feature type="transmembrane region" description="Helical" evidence="7">
    <location>
        <begin position="137"/>
        <end position="160"/>
    </location>
</feature>
<keyword evidence="3" id="KW-0813">Transport</keyword>
<name>A0A6A4W280_AMPAM</name>
<dbReference type="Proteomes" id="UP000440578">
    <property type="component" value="Unassembled WGS sequence"/>
</dbReference>
<dbReference type="GO" id="GO:0005886">
    <property type="term" value="C:plasma membrane"/>
    <property type="evidence" value="ECO:0007669"/>
    <property type="project" value="UniProtKB-SubCell"/>
</dbReference>
<dbReference type="SUPFAM" id="SSF90112">
    <property type="entry name" value="Neurotransmitter-gated ion-channel transmembrane pore"/>
    <property type="match status" value="1"/>
</dbReference>
<sequence>MRTEGSSTASVAHPISALEFYWKEPNPIERTMNMEIPQFNLEEIILDNPKVLNYSTGQFSALSARFRLNRENGYHLLQTYIPTIMIVAISWVSFWLEQTATPARVTLGVTTLLTLTSLAAGVRSELPPVSYLKAIDVWIGSCMFFVFGALLEFVLVHHLAKKRKRRGSQRKSFKAMFFGSEEPEVLDQGGKKETHLAEAKIVDRICRVFMPFAFITFNFAYWCHYGLG</sequence>
<keyword evidence="4" id="KW-1003">Cell membrane</keyword>
<evidence type="ECO:0000256" key="3">
    <source>
        <dbReference type="ARBA" id="ARBA00022448"/>
    </source>
</evidence>
<comment type="subcellular location">
    <subcellularLocation>
        <location evidence="2">Cell membrane</location>
    </subcellularLocation>
    <subcellularLocation>
        <location evidence="1">Membrane</location>
        <topology evidence="1">Multi-pass membrane protein</topology>
    </subcellularLocation>
</comment>
<feature type="transmembrane region" description="Helical" evidence="7">
    <location>
        <begin position="103"/>
        <end position="122"/>
    </location>
</feature>
<protein>
    <submittedName>
        <fullName evidence="9">Glutamate-gated chloride channel alpha</fullName>
    </submittedName>
</protein>
<dbReference type="PRINTS" id="PR00253">
    <property type="entry name" value="GABAARECEPTR"/>
</dbReference>
<keyword evidence="7" id="KW-0812">Transmembrane</keyword>
<dbReference type="GO" id="GO:0005230">
    <property type="term" value="F:extracellular ligand-gated monoatomic ion channel activity"/>
    <property type="evidence" value="ECO:0007669"/>
    <property type="project" value="InterPro"/>
</dbReference>
<dbReference type="InterPro" id="IPR006028">
    <property type="entry name" value="GABAA/Glycine_rcpt"/>
</dbReference>
<dbReference type="PANTHER" id="PTHR18945">
    <property type="entry name" value="NEUROTRANSMITTER GATED ION CHANNEL"/>
    <property type="match status" value="1"/>
</dbReference>
<dbReference type="InterPro" id="IPR036719">
    <property type="entry name" value="Neuro-gated_channel_TM_sf"/>
</dbReference>
<keyword evidence="5" id="KW-0406">Ion transport</keyword>
<dbReference type="Gene3D" id="2.70.170.10">
    <property type="entry name" value="Neurotransmitter-gated ion-channel ligand-binding domain"/>
    <property type="match status" value="1"/>
</dbReference>
<evidence type="ECO:0000256" key="1">
    <source>
        <dbReference type="ARBA" id="ARBA00004141"/>
    </source>
</evidence>
<evidence type="ECO:0000256" key="7">
    <source>
        <dbReference type="SAM" id="Phobius"/>
    </source>
</evidence>
<dbReference type="InterPro" id="IPR006029">
    <property type="entry name" value="Neurotrans-gated_channel_TM"/>
</dbReference>
<feature type="transmembrane region" description="Helical" evidence="7">
    <location>
        <begin position="208"/>
        <end position="227"/>
    </location>
</feature>
<organism evidence="9 10">
    <name type="scientific">Amphibalanus amphitrite</name>
    <name type="common">Striped barnacle</name>
    <name type="synonym">Balanus amphitrite</name>
    <dbReference type="NCBI Taxonomy" id="1232801"/>
    <lineage>
        <taxon>Eukaryota</taxon>
        <taxon>Metazoa</taxon>
        <taxon>Ecdysozoa</taxon>
        <taxon>Arthropoda</taxon>
        <taxon>Crustacea</taxon>
        <taxon>Multicrustacea</taxon>
        <taxon>Cirripedia</taxon>
        <taxon>Thoracica</taxon>
        <taxon>Thoracicalcarea</taxon>
        <taxon>Balanomorpha</taxon>
        <taxon>Balanoidea</taxon>
        <taxon>Balanidae</taxon>
        <taxon>Amphibalaninae</taxon>
        <taxon>Amphibalanus</taxon>
    </lineage>
</organism>
<dbReference type="EMBL" id="VIIS01001172">
    <property type="protein sequence ID" value="KAF0301366.1"/>
    <property type="molecule type" value="Genomic_DNA"/>
</dbReference>
<proteinExistence type="predicted"/>